<evidence type="ECO:0000256" key="3">
    <source>
        <dbReference type="ARBA" id="ARBA00011245"/>
    </source>
</evidence>
<organism evidence="11 12">
    <name type="scientific">Thiohalorhabdus methylotrophus</name>
    <dbReference type="NCBI Taxonomy" id="3242694"/>
    <lineage>
        <taxon>Bacteria</taxon>
        <taxon>Pseudomonadati</taxon>
        <taxon>Pseudomonadota</taxon>
        <taxon>Gammaproteobacteria</taxon>
        <taxon>Thiohalorhabdales</taxon>
        <taxon>Thiohalorhabdaceae</taxon>
        <taxon>Thiohalorhabdus</taxon>
    </lineage>
</organism>
<feature type="binding site" evidence="9">
    <location>
        <position position="202"/>
    </location>
    <ligand>
        <name>ATP</name>
        <dbReference type="ChEBI" id="CHEBI:30616"/>
    </ligand>
</feature>
<feature type="binding site" evidence="9">
    <location>
        <begin position="60"/>
        <end position="63"/>
    </location>
    <ligand>
        <name>substrate</name>
    </ligand>
</feature>
<evidence type="ECO:0000313" key="12">
    <source>
        <dbReference type="Proteomes" id="UP001575181"/>
    </source>
</evidence>
<dbReference type="PANTHER" id="PTHR11406:SF23">
    <property type="entry name" value="PHOSPHOGLYCERATE KINASE 1, CHLOROPLASTIC-RELATED"/>
    <property type="match status" value="1"/>
</dbReference>
<proteinExistence type="inferred from homology"/>
<comment type="similarity">
    <text evidence="2 9 10">Belongs to the phosphoglycerate kinase family.</text>
</comment>
<evidence type="ECO:0000256" key="7">
    <source>
        <dbReference type="ARBA" id="ARBA00022777"/>
    </source>
</evidence>
<feature type="binding site" evidence="9">
    <location>
        <position position="118"/>
    </location>
    <ligand>
        <name>substrate</name>
    </ligand>
</feature>
<dbReference type="InterPro" id="IPR036043">
    <property type="entry name" value="Phosphoglycerate_kinase_sf"/>
</dbReference>
<keyword evidence="6 9" id="KW-0547">Nucleotide-binding</keyword>
<keyword evidence="5 9" id="KW-0808">Transferase</keyword>
<dbReference type="Proteomes" id="UP001575181">
    <property type="component" value="Unassembled WGS sequence"/>
</dbReference>
<evidence type="ECO:0000313" key="11">
    <source>
        <dbReference type="EMBL" id="MFA9459445.1"/>
    </source>
</evidence>
<keyword evidence="7 9" id="KW-0418">Kinase</keyword>
<protein>
    <recommendedName>
        <fullName evidence="4 9">Phosphoglycerate kinase</fullName>
        <ecNumber evidence="4 9">2.7.2.3</ecNumber>
    </recommendedName>
</protein>
<reference evidence="11 12" key="1">
    <citation type="submission" date="2024-08" db="EMBL/GenBank/DDBJ databases">
        <title>Whole-genome sequencing of halo(alkali)philic microorganisms from hypersaline lakes.</title>
        <authorList>
            <person name="Sorokin D.Y."/>
            <person name="Merkel A.Y."/>
            <person name="Messina E."/>
            <person name="Yakimov M."/>
        </authorList>
    </citation>
    <scope>NUCLEOTIDE SEQUENCE [LARGE SCALE GENOMIC DNA]</scope>
    <source>
        <strain evidence="11 12">Cl-TMA</strain>
    </source>
</reference>
<dbReference type="EC" id="2.7.2.3" evidence="4 9"/>
<feature type="binding site" evidence="9">
    <location>
        <begin position="350"/>
        <end position="353"/>
    </location>
    <ligand>
        <name>ATP</name>
        <dbReference type="ChEBI" id="CHEBI:30616"/>
    </ligand>
</feature>
<dbReference type="InterPro" id="IPR015911">
    <property type="entry name" value="Phosphoglycerate_kinase_CS"/>
</dbReference>
<feature type="binding site" evidence="9">
    <location>
        <position position="37"/>
    </location>
    <ligand>
        <name>substrate</name>
    </ligand>
</feature>
<evidence type="ECO:0000256" key="4">
    <source>
        <dbReference type="ARBA" id="ARBA00013061"/>
    </source>
</evidence>
<comment type="subcellular location">
    <subcellularLocation>
        <location evidence="9">Cytoplasm</location>
    </subcellularLocation>
</comment>
<dbReference type="SUPFAM" id="SSF53748">
    <property type="entry name" value="Phosphoglycerate kinase"/>
    <property type="match status" value="1"/>
</dbReference>
<evidence type="ECO:0000256" key="1">
    <source>
        <dbReference type="ARBA" id="ARBA00000642"/>
    </source>
</evidence>
<evidence type="ECO:0000256" key="9">
    <source>
        <dbReference type="HAMAP-Rule" id="MF_00145"/>
    </source>
</evidence>
<dbReference type="Gene3D" id="3.40.50.1260">
    <property type="entry name" value="Phosphoglycerate kinase, N-terminal domain"/>
    <property type="match status" value="2"/>
</dbReference>
<dbReference type="GO" id="GO:0004618">
    <property type="term" value="F:phosphoglycerate kinase activity"/>
    <property type="evidence" value="ECO:0007669"/>
    <property type="project" value="UniProtKB-EC"/>
</dbReference>
<keyword evidence="9" id="KW-0963">Cytoplasm</keyword>
<name>A0ABV4TQ36_9GAMM</name>
<feature type="binding site" evidence="9">
    <location>
        <position position="324"/>
    </location>
    <ligand>
        <name>ATP</name>
        <dbReference type="ChEBI" id="CHEBI:30616"/>
    </ligand>
</feature>
<accession>A0ABV4TQ36</accession>
<comment type="subunit">
    <text evidence="3 9">Monomer.</text>
</comment>
<dbReference type="RefSeq" id="WP_373654230.1">
    <property type="nucleotide sequence ID" value="NZ_JBGUAW010000001.1"/>
</dbReference>
<dbReference type="PANTHER" id="PTHR11406">
    <property type="entry name" value="PHOSPHOGLYCERATE KINASE"/>
    <property type="match status" value="1"/>
</dbReference>
<dbReference type="PROSITE" id="PS00111">
    <property type="entry name" value="PGLYCERATE_KINASE"/>
    <property type="match status" value="1"/>
</dbReference>
<dbReference type="EMBL" id="JBGUAW010000001">
    <property type="protein sequence ID" value="MFA9459445.1"/>
    <property type="molecule type" value="Genomic_DNA"/>
</dbReference>
<keyword evidence="8 9" id="KW-0067">ATP-binding</keyword>
<evidence type="ECO:0000256" key="5">
    <source>
        <dbReference type="ARBA" id="ARBA00022679"/>
    </source>
</evidence>
<comment type="pathway">
    <text evidence="9">Carbohydrate degradation; glycolysis; pyruvate from D-glyceraldehyde 3-phosphate: step 2/5.</text>
</comment>
<dbReference type="InterPro" id="IPR001576">
    <property type="entry name" value="Phosphoglycerate_kinase"/>
</dbReference>
<evidence type="ECO:0000256" key="8">
    <source>
        <dbReference type="ARBA" id="ARBA00022840"/>
    </source>
</evidence>
<keyword evidence="9" id="KW-0324">Glycolysis</keyword>
<evidence type="ECO:0000256" key="10">
    <source>
        <dbReference type="RuleBase" id="RU000532"/>
    </source>
</evidence>
<dbReference type="InterPro" id="IPR015824">
    <property type="entry name" value="Phosphoglycerate_kinase_N"/>
</dbReference>
<evidence type="ECO:0000256" key="2">
    <source>
        <dbReference type="ARBA" id="ARBA00008982"/>
    </source>
</evidence>
<dbReference type="Pfam" id="PF00162">
    <property type="entry name" value="PGK"/>
    <property type="match status" value="1"/>
</dbReference>
<comment type="caution">
    <text evidence="9">Lacks conserved residue(s) required for the propagation of feature annotation.</text>
</comment>
<evidence type="ECO:0000256" key="6">
    <source>
        <dbReference type="ARBA" id="ARBA00022741"/>
    </source>
</evidence>
<dbReference type="PIRSF" id="PIRSF000724">
    <property type="entry name" value="Pgk"/>
    <property type="match status" value="1"/>
</dbReference>
<feature type="binding site" evidence="9">
    <location>
        <begin position="21"/>
        <end position="23"/>
    </location>
    <ligand>
        <name>substrate</name>
    </ligand>
</feature>
<gene>
    <name evidence="9" type="primary">pgk</name>
    <name evidence="11" type="ORF">ACERLL_01225</name>
</gene>
<comment type="caution">
    <text evidence="11">The sequence shown here is derived from an EMBL/GenBank/DDBJ whole genome shotgun (WGS) entry which is preliminary data.</text>
</comment>
<comment type="catalytic activity">
    <reaction evidence="1 9 10">
        <text>(2R)-3-phosphoglycerate + ATP = (2R)-3-phospho-glyceroyl phosphate + ADP</text>
        <dbReference type="Rhea" id="RHEA:14801"/>
        <dbReference type="ChEBI" id="CHEBI:30616"/>
        <dbReference type="ChEBI" id="CHEBI:57604"/>
        <dbReference type="ChEBI" id="CHEBI:58272"/>
        <dbReference type="ChEBI" id="CHEBI:456216"/>
        <dbReference type="EC" id="2.7.2.3"/>
    </reaction>
</comment>
<dbReference type="PRINTS" id="PR00477">
    <property type="entry name" value="PHGLYCKINASE"/>
</dbReference>
<feature type="binding site" evidence="9">
    <location>
        <position position="151"/>
    </location>
    <ligand>
        <name>substrate</name>
    </ligand>
</feature>
<dbReference type="HAMAP" id="MF_00145">
    <property type="entry name" value="Phosphoglyc_kinase"/>
    <property type="match status" value="1"/>
</dbReference>
<sequence>MSIIRMTDLDLRGKRVLIREDLNVPQDDDGNITDETRLQASLPTIRQALEAGAKVLVMAHLGRPKGERNAKYTLAPVAKKLGEHLGREVPLVEDWYEGTPDQVANLGEGEVVMLENVRFHPGDTENDEAFSKQMASLCDVYVNDAFGTAHRAQASTHGVARFASVAAAGPLLAKEIDSLTAALESPQRPLVAIVGGAKVSGKLEVLKALTDKVDQLIVGGGIANTFLLAEGCNIGGSLAEPDLVDEAKSVIDACRAKGAEVPLPTDVVVAKEFSADAPVRTCGVEDVQDDEMILDAGPETAARFAEIVKGAGTVLWNGPLGAFELPKCAEGTRTLAHAIADSDAFSAAGGGDTLAAIAMTGITDKISYISTGGGAFLEWVEGKKLPAIAILEERAAEQA</sequence>
<keyword evidence="12" id="KW-1185">Reference proteome</keyword>